<keyword evidence="1" id="KW-1133">Transmembrane helix</keyword>
<feature type="transmembrane region" description="Helical" evidence="1">
    <location>
        <begin position="12"/>
        <end position="35"/>
    </location>
</feature>
<evidence type="ECO:0000313" key="2">
    <source>
        <dbReference type="EMBL" id="POG73588.1"/>
    </source>
</evidence>
<feature type="transmembrane region" description="Helical" evidence="1">
    <location>
        <begin position="55"/>
        <end position="76"/>
    </location>
</feature>
<comment type="caution">
    <text evidence="2">The sequence shown here is derived from an EMBL/GenBank/DDBJ whole genome shotgun (WGS) entry which is preliminary data.</text>
</comment>
<dbReference type="AlphaFoldDB" id="A0A2P4Q7L2"/>
<organism evidence="2 3">
    <name type="scientific">Rhizophagus irregularis (strain DAOM 181602 / DAOM 197198 / MUCL 43194)</name>
    <name type="common">Arbuscular mycorrhizal fungus</name>
    <name type="synonym">Glomus intraradices</name>
    <dbReference type="NCBI Taxonomy" id="747089"/>
    <lineage>
        <taxon>Eukaryota</taxon>
        <taxon>Fungi</taxon>
        <taxon>Fungi incertae sedis</taxon>
        <taxon>Mucoromycota</taxon>
        <taxon>Glomeromycotina</taxon>
        <taxon>Glomeromycetes</taxon>
        <taxon>Glomerales</taxon>
        <taxon>Glomeraceae</taxon>
        <taxon>Rhizophagus</taxon>
    </lineage>
</organism>
<gene>
    <name evidence="2" type="ORF">GLOIN_2v1586069</name>
</gene>
<dbReference type="EMBL" id="AUPC02000082">
    <property type="protein sequence ID" value="POG73588.1"/>
    <property type="molecule type" value="Genomic_DNA"/>
</dbReference>
<sequence>MQCYTIVSSEISFLNGCMISILKTISSFICSFIYSSSGRSSKVFEPSFGFRALEFPLLTSPFAEFFVQTLGFVIIIY</sequence>
<evidence type="ECO:0000313" key="3">
    <source>
        <dbReference type="Proteomes" id="UP000018888"/>
    </source>
</evidence>
<protein>
    <submittedName>
        <fullName evidence="2">Uncharacterized protein</fullName>
    </submittedName>
</protein>
<dbReference type="Proteomes" id="UP000018888">
    <property type="component" value="Unassembled WGS sequence"/>
</dbReference>
<accession>A0A2P4Q7L2</accession>
<keyword evidence="3" id="KW-1185">Reference proteome</keyword>
<keyword evidence="1" id="KW-0472">Membrane</keyword>
<name>A0A2P4Q7L2_RHIID</name>
<proteinExistence type="predicted"/>
<reference evidence="2 3" key="1">
    <citation type="journal article" date="2013" name="Proc. Natl. Acad. Sci. U.S.A.">
        <title>Genome of an arbuscular mycorrhizal fungus provides insight into the oldest plant symbiosis.</title>
        <authorList>
            <person name="Tisserant E."/>
            <person name="Malbreil M."/>
            <person name="Kuo A."/>
            <person name="Kohler A."/>
            <person name="Symeonidi A."/>
            <person name="Balestrini R."/>
            <person name="Charron P."/>
            <person name="Duensing N."/>
            <person name="Frei Dit Frey N."/>
            <person name="Gianinazzi-Pearson V."/>
            <person name="Gilbert L.B."/>
            <person name="Handa Y."/>
            <person name="Herr J.R."/>
            <person name="Hijri M."/>
            <person name="Koul R."/>
            <person name="Kawaguchi M."/>
            <person name="Krajinski F."/>
            <person name="Lammers P.J."/>
            <person name="Masclaux F.G."/>
            <person name="Murat C."/>
            <person name="Morin E."/>
            <person name="Ndikumana S."/>
            <person name="Pagni M."/>
            <person name="Petitpierre D."/>
            <person name="Requena N."/>
            <person name="Rosikiewicz P."/>
            <person name="Riley R."/>
            <person name="Saito K."/>
            <person name="San Clemente H."/>
            <person name="Shapiro H."/>
            <person name="van Tuinen D."/>
            <person name="Becard G."/>
            <person name="Bonfante P."/>
            <person name="Paszkowski U."/>
            <person name="Shachar-Hill Y.Y."/>
            <person name="Tuskan G.A."/>
            <person name="Young P.W."/>
            <person name="Sanders I.R."/>
            <person name="Henrissat B."/>
            <person name="Rensing S.A."/>
            <person name="Grigoriev I.V."/>
            <person name="Corradi N."/>
            <person name="Roux C."/>
            <person name="Martin F."/>
        </authorList>
    </citation>
    <scope>NUCLEOTIDE SEQUENCE [LARGE SCALE GENOMIC DNA]</scope>
    <source>
        <strain evidence="2 3">DAOM 197198</strain>
    </source>
</reference>
<reference evidence="2 3" key="2">
    <citation type="journal article" date="2018" name="New Phytol.">
        <title>High intraspecific genome diversity in the model arbuscular mycorrhizal symbiont Rhizophagus irregularis.</title>
        <authorList>
            <person name="Chen E.C.H."/>
            <person name="Morin E."/>
            <person name="Beaudet D."/>
            <person name="Noel J."/>
            <person name="Yildirir G."/>
            <person name="Ndikumana S."/>
            <person name="Charron P."/>
            <person name="St-Onge C."/>
            <person name="Giorgi J."/>
            <person name="Kruger M."/>
            <person name="Marton T."/>
            <person name="Ropars J."/>
            <person name="Grigoriev I.V."/>
            <person name="Hainaut M."/>
            <person name="Henrissat B."/>
            <person name="Roux C."/>
            <person name="Martin F."/>
            <person name="Corradi N."/>
        </authorList>
    </citation>
    <scope>NUCLEOTIDE SEQUENCE [LARGE SCALE GENOMIC DNA]</scope>
    <source>
        <strain evidence="2 3">DAOM 197198</strain>
    </source>
</reference>
<evidence type="ECO:0000256" key="1">
    <source>
        <dbReference type="SAM" id="Phobius"/>
    </source>
</evidence>
<keyword evidence="1" id="KW-0812">Transmembrane</keyword>